<dbReference type="InterPro" id="IPR014729">
    <property type="entry name" value="Rossmann-like_a/b/a_fold"/>
</dbReference>
<protein>
    <submittedName>
        <fullName evidence="2">Phosphoadenosine-phosphosulfate reductase</fullName>
    </submittedName>
</protein>
<dbReference type="PANTHER" id="PTHR43196:SF2">
    <property type="entry name" value="PHOSPHOADENOSINE PHOSPHOSULFATE REDUCTASE"/>
    <property type="match status" value="1"/>
</dbReference>
<dbReference type="Pfam" id="PF01507">
    <property type="entry name" value="PAPS_reduct"/>
    <property type="match status" value="1"/>
</dbReference>
<dbReference type="EMBL" id="BK015199">
    <property type="protein sequence ID" value="DAD95695.1"/>
    <property type="molecule type" value="Genomic_DNA"/>
</dbReference>
<dbReference type="Gene3D" id="3.40.50.620">
    <property type="entry name" value="HUPs"/>
    <property type="match status" value="1"/>
</dbReference>
<evidence type="ECO:0000259" key="1">
    <source>
        <dbReference type="Pfam" id="PF01507"/>
    </source>
</evidence>
<reference evidence="2" key="1">
    <citation type="journal article" date="2021" name="Proc. Natl. Acad. Sci. U.S.A.">
        <title>A Catalog of Tens of Thousands of Viruses from Human Metagenomes Reveals Hidden Associations with Chronic Diseases.</title>
        <authorList>
            <person name="Tisza M.J."/>
            <person name="Buck C.B."/>
        </authorList>
    </citation>
    <scope>NUCLEOTIDE SEQUENCE</scope>
    <source>
        <strain evidence="2">CtkOm7</strain>
    </source>
</reference>
<feature type="domain" description="Phosphoadenosine phosphosulphate reductase" evidence="1">
    <location>
        <begin position="28"/>
        <end position="224"/>
    </location>
</feature>
<dbReference type="InterPro" id="IPR002500">
    <property type="entry name" value="PAPS_reduct_dom"/>
</dbReference>
<dbReference type="SUPFAM" id="SSF52402">
    <property type="entry name" value="Adenine nucleotide alpha hydrolases-like"/>
    <property type="match status" value="1"/>
</dbReference>
<dbReference type="GO" id="GO:0003824">
    <property type="term" value="F:catalytic activity"/>
    <property type="evidence" value="ECO:0007669"/>
    <property type="project" value="InterPro"/>
</dbReference>
<dbReference type="PANTHER" id="PTHR43196">
    <property type="entry name" value="SULFATE ADENYLYLTRANSFERASE SUBUNIT 2"/>
    <property type="match status" value="1"/>
</dbReference>
<organism evidence="2">
    <name type="scientific">Myoviridae sp. ctkOm7</name>
    <dbReference type="NCBI Taxonomy" id="2826690"/>
    <lineage>
        <taxon>Viruses</taxon>
        <taxon>Duplodnaviria</taxon>
        <taxon>Heunggongvirae</taxon>
        <taxon>Uroviricota</taxon>
        <taxon>Caudoviricetes</taxon>
    </lineage>
</organism>
<proteinExistence type="predicted"/>
<sequence>MDMDLEQKAIMRLREAADTSERFYKVPLIVTTSGGKDSSVCVALAEKAGIDFEVMHNHTTVDAPETVYFIRREFKRLEEKGVKCTVNYPHYKGERVTMWSLIPQKLMPPTRLVRYCCSILKERGGQGRYITTGVRWAESAARKKNRGIFENGHSNPEKRVILNNDNDDRRRLFETCMRQHKAVCNPIIDWSDADVWDYIESEKIPVNPLYECGFSRVGCVGCPMAGTQGRQKEFSRYPKYQDAYIRAFDKMLEERKRRGKMQGTWRAGTTGRDIFHWWMEDGVLPGQMEFDDLLLEEDEEW</sequence>
<dbReference type="InterPro" id="IPR050128">
    <property type="entry name" value="Sulfate_adenylyltrnsfr_sub2"/>
</dbReference>
<name>A0A8S5NMW3_9CAUD</name>
<evidence type="ECO:0000313" key="2">
    <source>
        <dbReference type="EMBL" id="DAD95695.1"/>
    </source>
</evidence>
<accession>A0A8S5NMW3</accession>